<dbReference type="GO" id="GO:0046653">
    <property type="term" value="P:tetrahydrofolate metabolic process"/>
    <property type="evidence" value="ECO:0007669"/>
    <property type="project" value="InterPro"/>
</dbReference>
<dbReference type="AlphaFoldDB" id="A0A7Y9DVE1"/>
<reference evidence="1 2" key="1">
    <citation type="submission" date="2020-07" db="EMBL/GenBank/DDBJ databases">
        <title>Sequencing the genomes of 1000 actinobacteria strains.</title>
        <authorList>
            <person name="Klenk H.-P."/>
        </authorList>
    </citation>
    <scope>NUCLEOTIDE SEQUENCE [LARGE SCALE GENOMIC DNA]</scope>
    <source>
        <strain evidence="1 2">DSM 45772</strain>
    </source>
</reference>
<gene>
    <name evidence="1" type="ORF">BJ983_002233</name>
</gene>
<dbReference type="RefSeq" id="WP_179793860.1">
    <property type="nucleotide sequence ID" value="NZ_BAABHP010000007.1"/>
</dbReference>
<evidence type="ECO:0000313" key="2">
    <source>
        <dbReference type="Proteomes" id="UP000535890"/>
    </source>
</evidence>
<protein>
    <submittedName>
        <fullName evidence="1">Heterotetrameric sarcosine oxidase delta subunit</fullName>
    </submittedName>
</protein>
<keyword evidence="2" id="KW-1185">Reference proteome</keyword>
<sequence length="98" mass="11493">MQLITCPWCGPREENEFRYGGQAGLEYPADPAALDDEQWARFVFFRDNPEGAFAERWCHDAGCRRWLRAVRDTRTYVFAETRPYGSFPRRSARPERSA</sequence>
<comment type="caution">
    <text evidence="1">The sequence shown here is derived from an EMBL/GenBank/DDBJ whole genome shotgun (WGS) entry which is preliminary data.</text>
</comment>
<dbReference type="InterPro" id="IPR006279">
    <property type="entry name" value="SoxD"/>
</dbReference>
<organism evidence="1 2">
    <name type="scientific">Actinomycetospora corticicola</name>
    <dbReference type="NCBI Taxonomy" id="663602"/>
    <lineage>
        <taxon>Bacteria</taxon>
        <taxon>Bacillati</taxon>
        <taxon>Actinomycetota</taxon>
        <taxon>Actinomycetes</taxon>
        <taxon>Pseudonocardiales</taxon>
        <taxon>Pseudonocardiaceae</taxon>
        <taxon>Actinomycetospora</taxon>
    </lineage>
</organism>
<dbReference type="Proteomes" id="UP000535890">
    <property type="component" value="Unassembled WGS sequence"/>
</dbReference>
<evidence type="ECO:0000313" key="1">
    <source>
        <dbReference type="EMBL" id="NYD36131.1"/>
    </source>
</evidence>
<proteinExistence type="predicted"/>
<dbReference type="GO" id="GO:0008115">
    <property type="term" value="F:sarcosine oxidase activity"/>
    <property type="evidence" value="ECO:0007669"/>
    <property type="project" value="InterPro"/>
</dbReference>
<dbReference type="Pfam" id="PF04267">
    <property type="entry name" value="SoxD"/>
    <property type="match status" value="1"/>
</dbReference>
<accession>A0A7Y9DVE1</accession>
<dbReference type="Gene3D" id="3.30.2270.10">
    <property type="entry name" value="Folate-binding superfamily"/>
    <property type="match status" value="1"/>
</dbReference>
<dbReference type="InterPro" id="IPR038561">
    <property type="entry name" value="SoxD_sf"/>
</dbReference>
<name>A0A7Y9DVE1_9PSEU</name>
<dbReference type="EMBL" id="JACCBN010000001">
    <property type="protein sequence ID" value="NYD36131.1"/>
    <property type="molecule type" value="Genomic_DNA"/>
</dbReference>